<protein>
    <submittedName>
        <fullName evidence="4">Substrate-binding domain-containing protein</fullName>
    </submittedName>
</protein>
<dbReference type="Pfam" id="PF13407">
    <property type="entry name" value="Peripla_BP_4"/>
    <property type="match status" value="1"/>
</dbReference>
<dbReference type="EMBL" id="JAMZFW010000032">
    <property type="protein sequence ID" value="MCP1103568.1"/>
    <property type="molecule type" value="Genomic_DNA"/>
</dbReference>
<feature type="domain" description="Periplasmic binding protein" evidence="3">
    <location>
        <begin position="30"/>
        <end position="276"/>
    </location>
</feature>
<evidence type="ECO:0000259" key="3">
    <source>
        <dbReference type="Pfam" id="PF13407"/>
    </source>
</evidence>
<evidence type="ECO:0000313" key="4">
    <source>
        <dbReference type="EMBL" id="MCP1103568.1"/>
    </source>
</evidence>
<comment type="similarity">
    <text evidence="2">Belongs to the bacterial solute-binding protein 2 family.</text>
</comment>
<keyword evidence="5" id="KW-1185">Reference proteome</keyword>
<dbReference type="PANTHER" id="PTHR30036">
    <property type="entry name" value="D-XYLOSE-BINDING PERIPLASMIC PROTEIN"/>
    <property type="match status" value="1"/>
</dbReference>
<proteinExistence type="inferred from homology"/>
<dbReference type="InterPro" id="IPR025997">
    <property type="entry name" value="SBP_2_dom"/>
</dbReference>
<dbReference type="SUPFAM" id="SSF53822">
    <property type="entry name" value="Periplasmic binding protein-like I"/>
    <property type="match status" value="1"/>
</dbReference>
<comment type="subcellular location">
    <subcellularLocation>
        <location evidence="1">Cell envelope</location>
    </subcellularLocation>
</comment>
<name>A0ABT1ECK6_9FIRM</name>
<accession>A0ABT1ECK6</accession>
<dbReference type="InterPro" id="IPR028082">
    <property type="entry name" value="Peripla_BP_I"/>
</dbReference>
<dbReference type="InterPro" id="IPR050555">
    <property type="entry name" value="Bact_Solute-Bind_Prot2"/>
</dbReference>
<reference evidence="4 5" key="1">
    <citation type="journal article" date="2022" name="Genome Biol. Evol.">
        <title>Host diet, physiology and behaviors set the stage for Lachnospiraceae cladogenesis.</title>
        <authorList>
            <person name="Vera-Ponce De Leon A."/>
            <person name="Schneider M."/>
            <person name="Jahnes B.C."/>
            <person name="Sadowski V."/>
            <person name="Camuy-Velez L.A."/>
            <person name="Duan J."/>
            <person name="Sabree Z.L."/>
        </authorList>
    </citation>
    <scope>NUCLEOTIDE SEQUENCE [LARGE SCALE GENOMIC DNA]</scope>
    <source>
        <strain evidence="4 5">PAL113</strain>
    </source>
</reference>
<dbReference type="PANTHER" id="PTHR30036:SF7">
    <property type="entry name" value="ABC TRANSPORTER PERIPLASMIC-BINDING PROTEIN YPHF"/>
    <property type="match status" value="1"/>
</dbReference>
<dbReference type="RefSeq" id="WP_262067341.1">
    <property type="nucleotide sequence ID" value="NZ_JAMXOD010000032.1"/>
</dbReference>
<comment type="caution">
    <text evidence="4">The sequence shown here is derived from an EMBL/GenBank/DDBJ whole genome shotgun (WGS) entry which is preliminary data.</text>
</comment>
<gene>
    <name evidence="4" type="ORF">NK125_14290</name>
</gene>
<evidence type="ECO:0000256" key="2">
    <source>
        <dbReference type="ARBA" id="ARBA00007639"/>
    </source>
</evidence>
<sequence>MIVTCMCMVWLLVGCTAKDNISIKNTEFTIGVVTKAKDSEYWMSYISGLNNAARDFDVNVILISPQTEKEADVQRQMITDLLNKDIDAIAISPIDSRDISYIDIAQEKGIPIYATDSAYFDVDIPYIGYDNHKMGEDLAEITAQYLKGNGSVGIISGSLTQAGHRERVEGFCGYLDEHSSIRTAFVIDGYSNLMLPETEIKELLDNNPDLGMIFVTNAVAALGLADYLEEQESSIKICAMDAQQDAYEAVKNGRIMALANHSGYENGYQTIRRITEIVRDHKELEETMLQAEILTKENIYNYDLQGEP</sequence>
<evidence type="ECO:0000256" key="1">
    <source>
        <dbReference type="ARBA" id="ARBA00004196"/>
    </source>
</evidence>
<evidence type="ECO:0000313" key="5">
    <source>
        <dbReference type="Proteomes" id="UP001523566"/>
    </source>
</evidence>
<organism evidence="4 5">
    <name type="scientific">Aequitasia blattaphilus</name>
    <dbReference type="NCBI Taxonomy" id="2949332"/>
    <lineage>
        <taxon>Bacteria</taxon>
        <taxon>Bacillati</taxon>
        <taxon>Bacillota</taxon>
        <taxon>Clostridia</taxon>
        <taxon>Lachnospirales</taxon>
        <taxon>Lachnospiraceae</taxon>
        <taxon>Aequitasia</taxon>
    </lineage>
</organism>
<dbReference type="Proteomes" id="UP001523566">
    <property type="component" value="Unassembled WGS sequence"/>
</dbReference>
<dbReference type="Gene3D" id="3.40.50.2300">
    <property type="match status" value="2"/>
</dbReference>